<gene>
    <name evidence="2" type="ORF">FHS83_001715</name>
</gene>
<dbReference type="SUPFAM" id="SSF47413">
    <property type="entry name" value="lambda repressor-like DNA-binding domains"/>
    <property type="match status" value="1"/>
</dbReference>
<accession>A0A846MZN2</accession>
<sequence>MSQIGSIRFPTANLPESLSDDTNFIGYTHVPSGGGTEVSLTIVKRNLTLNVMSAAPKPRNHNLSKRTSDTDVLIGSRLRLWRRTMDVDACALAAKIGITYQQLQKYEKGMNRISASRLFTIAKVLDVPIEYFYRDVALAEPGGEAVPHAEQISLLANGAGTDVLRHYLTIPKPEVRKALLALMRSLVRREADAPGTDSPA</sequence>
<dbReference type="RefSeq" id="WP_167082578.1">
    <property type="nucleotide sequence ID" value="NZ_BAAADC010000001.1"/>
</dbReference>
<evidence type="ECO:0000313" key="2">
    <source>
        <dbReference type="EMBL" id="NIK88397.1"/>
    </source>
</evidence>
<dbReference type="Gene3D" id="1.10.260.40">
    <property type="entry name" value="lambda repressor-like DNA-binding domains"/>
    <property type="match status" value="1"/>
</dbReference>
<dbReference type="EMBL" id="JAASRM010000001">
    <property type="protein sequence ID" value="NIK88397.1"/>
    <property type="molecule type" value="Genomic_DNA"/>
</dbReference>
<keyword evidence="3" id="KW-1185">Reference proteome</keyword>
<comment type="caution">
    <text evidence="2">The sequence shown here is derived from an EMBL/GenBank/DDBJ whole genome shotgun (WGS) entry which is preliminary data.</text>
</comment>
<dbReference type="SMART" id="SM00530">
    <property type="entry name" value="HTH_XRE"/>
    <property type="match status" value="1"/>
</dbReference>
<evidence type="ECO:0000313" key="3">
    <source>
        <dbReference type="Proteomes" id="UP000570514"/>
    </source>
</evidence>
<dbReference type="InterPro" id="IPR001387">
    <property type="entry name" value="Cro/C1-type_HTH"/>
</dbReference>
<dbReference type="Proteomes" id="UP000570514">
    <property type="component" value="Unassembled WGS sequence"/>
</dbReference>
<organism evidence="2 3">
    <name type="scientific">Rhizomicrobium palustre</name>
    <dbReference type="NCBI Taxonomy" id="189966"/>
    <lineage>
        <taxon>Bacteria</taxon>
        <taxon>Pseudomonadati</taxon>
        <taxon>Pseudomonadota</taxon>
        <taxon>Alphaproteobacteria</taxon>
        <taxon>Micropepsales</taxon>
        <taxon>Micropepsaceae</taxon>
        <taxon>Rhizomicrobium</taxon>
    </lineage>
</organism>
<protein>
    <submittedName>
        <fullName evidence="2">Transcriptional regulator with XRE-family HTH domain</fullName>
    </submittedName>
</protein>
<evidence type="ECO:0000259" key="1">
    <source>
        <dbReference type="PROSITE" id="PS50943"/>
    </source>
</evidence>
<dbReference type="InterPro" id="IPR010982">
    <property type="entry name" value="Lambda_DNA-bd_dom_sf"/>
</dbReference>
<feature type="domain" description="HTH cro/C1-type" evidence="1">
    <location>
        <begin position="91"/>
        <end position="132"/>
    </location>
</feature>
<dbReference type="PROSITE" id="PS50943">
    <property type="entry name" value="HTH_CROC1"/>
    <property type="match status" value="1"/>
</dbReference>
<dbReference type="GO" id="GO:0003677">
    <property type="term" value="F:DNA binding"/>
    <property type="evidence" value="ECO:0007669"/>
    <property type="project" value="InterPro"/>
</dbReference>
<proteinExistence type="predicted"/>
<dbReference type="Pfam" id="PF01381">
    <property type="entry name" value="HTH_3"/>
    <property type="match status" value="1"/>
</dbReference>
<dbReference type="AlphaFoldDB" id="A0A846MZN2"/>
<reference evidence="2 3" key="1">
    <citation type="submission" date="2020-03" db="EMBL/GenBank/DDBJ databases">
        <title>Genomic Encyclopedia of Type Strains, Phase IV (KMG-IV): sequencing the most valuable type-strain genomes for metagenomic binning, comparative biology and taxonomic classification.</title>
        <authorList>
            <person name="Goeker M."/>
        </authorList>
    </citation>
    <scope>NUCLEOTIDE SEQUENCE [LARGE SCALE GENOMIC DNA]</scope>
    <source>
        <strain evidence="2 3">DSM 19867</strain>
    </source>
</reference>
<name>A0A846MZN2_9PROT</name>
<dbReference type="CDD" id="cd00093">
    <property type="entry name" value="HTH_XRE"/>
    <property type="match status" value="1"/>
</dbReference>